<accession>A0A165GFN8</accession>
<protein>
    <submittedName>
        <fullName evidence="1">Uncharacterized protein</fullName>
    </submittedName>
</protein>
<evidence type="ECO:0000313" key="2">
    <source>
        <dbReference type="Proteomes" id="UP000076632"/>
    </source>
</evidence>
<dbReference type="EMBL" id="KV407459">
    <property type="protein sequence ID" value="KZF22127.1"/>
    <property type="molecule type" value="Genomic_DNA"/>
</dbReference>
<reference evidence="1 2" key="1">
    <citation type="journal article" date="2016" name="Fungal Biol.">
        <title>The genome of Xylona heveae provides a window into fungal endophytism.</title>
        <authorList>
            <person name="Gazis R."/>
            <person name="Kuo A."/>
            <person name="Riley R."/>
            <person name="LaButti K."/>
            <person name="Lipzen A."/>
            <person name="Lin J."/>
            <person name="Amirebrahimi M."/>
            <person name="Hesse C.N."/>
            <person name="Spatafora J.W."/>
            <person name="Henrissat B."/>
            <person name="Hainaut M."/>
            <person name="Grigoriev I.V."/>
            <person name="Hibbett D.S."/>
        </authorList>
    </citation>
    <scope>NUCLEOTIDE SEQUENCE [LARGE SCALE GENOMIC DNA]</scope>
    <source>
        <strain evidence="1 2">TC161</strain>
    </source>
</reference>
<dbReference type="Proteomes" id="UP000076632">
    <property type="component" value="Unassembled WGS sequence"/>
</dbReference>
<dbReference type="InParanoid" id="A0A165GFN8"/>
<dbReference type="AlphaFoldDB" id="A0A165GFN8"/>
<name>A0A165GFN8_XYLHT</name>
<dbReference type="GeneID" id="28897855"/>
<proteinExistence type="predicted"/>
<dbReference type="RefSeq" id="XP_018187682.1">
    <property type="nucleotide sequence ID" value="XM_018332718.1"/>
</dbReference>
<sequence>MVYSHKGLHSKFYNLQSIVKQSVYDHLVIEVYGVRYTVYCLRSMVHHPRSTYTVYGHSS</sequence>
<organism evidence="1 2">
    <name type="scientific">Xylona heveae (strain CBS 132557 / TC161)</name>
    <dbReference type="NCBI Taxonomy" id="1328760"/>
    <lineage>
        <taxon>Eukaryota</taxon>
        <taxon>Fungi</taxon>
        <taxon>Dikarya</taxon>
        <taxon>Ascomycota</taxon>
        <taxon>Pezizomycotina</taxon>
        <taxon>Xylonomycetes</taxon>
        <taxon>Xylonales</taxon>
        <taxon>Xylonaceae</taxon>
        <taxon>Xylona</taxon>
    </lineage>
</organism>
<gene>
    <name evidence="1" type="ORF">L228DRAFT_247750</name>
</gene>
<keyword evidence="2" id="KW-1185">Reference proteome</keyword>
<evidence type="ECO:0000313" key="1">
    <source>
        <dbReference type="EMBL" id="KZF22127.1"/>
    </source>
</evidence>